<protein>
    <submittedName>
        <fullName evidence="2">ABC transporter permease</fullName>
    </submittedName>
</protein>
<proteinExistence type="predicted"/>
<name>A0ABS5B3S6_9STRE</name>
<accession>A0ABS5B3S6</accession>
<evidence type="ECO:0000313" key="2">
    <source>
        <dbReference type="EMBL" id="MBP2623485.1"/>
    </source>
</evidence>
<feature type="transmembrane region" description="Helical" evidence="1">
    <location>
        <begin position="12"/>
        <end position="34"/>
    </location>
</feature>
<feature type="transmembrane region" description="Helical" evidence="1">
    <location>
        <begin position="163"/>
        <end position="182"/>
    </location>
</feature>
<feature type="transmembrane region" description="Helical" evidence="1">
    <location>
        <begin position="135"/>
        <end position="156"/>
    </location>
</feature>
<keyword evidence="1" id="KW-1133">Transmembrane helix</keyword>
<keyword evidence="3" id="KW-1185">Reference proteome</keyword>
<evidence type="ECO:0000256" key="1">
    <source>
        <dbReference type="SAM" id="Phobius"/>
    </source>
</evidence>
<organism evidence="2 3">
    <name type="scientific">Streptococcus oricebi</name>
    <dbReference type="NCBI Taxonomy" id="1547447"/>
    <lineage>
        <taxon>Bacteria</taxon>
        <taxon>Bacillati</taxon>
        <taxon>Bacillota</taxon>
        <taxon>Bacilli</taxon>
        <taxon>Lactobacillales</taxon>
        <taxon>Streptococcaceae</taxon>
        <taxon>Streptococcus</taxon>
    </lineage>
</organism>
<keyword evidence="1" id="KW-0812">Transmembrane</keyword>
<keyword evidence="1" id="KW-0472">Membrane</keyword>
<evidence type="ECO:0000313" key="3">
    <source>
        <dbReference type="Proteomes" id="UP001519296"/>
    </source>
</evidence>
<reference evidence="2 3" key="1">
    <citation type="submission" date="2018-02" db="EMBL/GenBank/DDBJ databases">
        <title>Draft genome sequence of Streptococcus oricebi CCUG 70868T type strain.</title>
        <authorList>
            <person name="Mendez V."/>
            <person name="Salva-Serra F."/>
            <person name="Jaen-Luchoro D."/>
            <person name="Gonzales-Siles L."/>
            <person name="Karlsson R."/>
            <person name="Engstrom-Jakobsson H."/>
            <person name="Busquets A."/>
            <person name="Gomila M."/>
            <person name="Pineiro-Iglesias B."/>
            <person name="Bennasar-Figueras A."/>
            <person name="Seeger M."/>
            <person name="Moore E."/>
        </authorList>
    </citation>
    <scope>NUCLEOTIDE SEQUENCE [LARGE SCALE GENOMIC DNA]</scope>
    <source>
        <strain evidence="2 3">CCUG 70868</strain>
    </source>
</reference>
<sequence>MLAYIKSENLKYLYNKWILLTILSTLFCVPILALSLNPFHGEVTFDIIATKVLQSFYLGQVGFIVTSILYIGQEFSRSTLRTSLLSVPNRLSIFLTKIFILFSWYILVLLTLTLFSILTVTYAYQFEFNNYLLDLFSLLVPVYFSIFTLSLIVASVTFISQSIVLTLGISLSLLLGLGQMLLQFSNFFKYSPILAAMNLFYIKPLSHYLDMSWGLFVQGGWAIVTLITAYYFWANRSVR</sequence>
<dbReference type="EMBL" id="PRDG01000003">
    <property type="protein sequence ID" value="MBP2623485.1"/>
    <property type="molecule type" value="Genomic_DNA"/>
</dbReference>
<gene>
    <name evidence="2" type="ORF">C4K46_05965</name>
</gene>
<feature type="transmembrane region" description="Helical" evidence="1">
    <location>
        <begin position="54"/>
        <end position="72"/>
    </location>
</feature>
<feature type="transmembrane region" description="Helical" evidence="1">
    <location>
        <begin position="93"/>
        <end position="123"/>
    </location>
</feature>
<dbReference type="Proteomes" id="UP001519296">
    <property type="component" value="Unassembled WGS sequence"/>
</dbReference>
<comment type="caution">
    <text evidence="2">The sequence shown here is derived from an EMBL/GenBank/DDBJ whole genome shotgun (WGS) entry which is preliminary data.</text>
</comment>
<feature type="transmembrane region" description="Helical" evidence="1">
    <location>
        <begin position="213"/>
        <end position="233"/>
    </location>
</feature>